<evidence type="ECO:0000313" key="2">
    <source>
        <dbReference type="Proteomes" id="UP000004407"/>
    </source>
</evidence>
<dbReference type="Proteomes" id="UP000004407">
    <property type="component" value="Unassembled WGS sequence"/>
</dbReference>
<sequence>MSAPTLPRFLLFYSFTFLLFNYSSSSNTLLAHSLALPQSALCPYGISRPFCMIYRASYSCKYSDFFRLYKRFTRQTIMVR</sequence>
<protein>
    <submittedName>
        <fullName evidence="1">Uncharacterized protein</fullName>
    </submittedName>
</protein>
<dbReference type="AlphaFoldDB" id="G6B1V4"/>
<dbReference type="EMBL" id="AFZZ01000253">
    <property type="protein sequence ID" value="EHJ35802.1"/>
    <property type="molecule type" value="Genomic_DNA"/>
</dbReference>
<organism evidence="1 2">
    <name type="scientific">Leyella stercorea DSM 18206</name>
    <dbReference type="NCBI Taxonomy" id="1002367"/>
    <lineage>
        <taxon>Bacteria</taxon>
        <taxon>Pseudomonadati</taxon>
        <taxon>Bacteroidota</taxon>
        <taxon>Bacteroidia</taxon>
        <taxon>Bacteroidales</taxon>
        <taxon>Prevotellaceae</taxon>
        <taxon>Leyella</taxon>
    </lineage>
</organism>
<reference evidence="1 2" key="1">
    <citation type="submission" date="2011-08" db="EMBL/GenBank/DDBJ databases">
        <authorList>
            <person name="Weinstock G."/>
            <person name="Sodergren E."/>
            <person name="Clifton S."/>
            <person name="Fulton L."/>
            <person name="Fulton B."/>
            <person name="Courtney L."/>
            <person name="Fronick C."/>
            <person name="Harrison M."/>
            <person name="Strong C."/>
            <person name="Farmer C."/>
            <person name="Delahaunty K."/>
            <person name="Markovic C."/>
            <person name="Hall O."/>
            <person name="Minx P."/>
            <person name="Tomlinson C."/>
            <person name="Mitreva M."/>
            <person name="Hou S."/>
            <person name="Chen J."/>
            <person name="Wollam A."/>
            <person name="Pepin K.H."/>
            <person name="Johnson M."/>
            <person name="Bhonagiri V."/>
            <person name="Zhang X."/>
            <person name="Suruliraj S."/>
            <person name="Warren W."/>
            <person name="Chinwalla A."/>
            <person name="Mardis E.R."/>
            <person name="Wilson R.K."/>
        </authorList>
    </citation>
    <scope>NUCLEOTIDE SEQUENCE [LARGE SCALE GENOMIC DNA]</scope>
    <source>
        <strain evidence="1 2">DSM 18206</strain>
    </source>
</reference>
<dbReference type="HOGENOM" id="CLU_2586838_0_0_10"/>
<comment type="caution">
    <text evidence="1">The sequence shown here is derived from an EMBL/GenBank/DDBJ whole genome shotgun (WGS) entry which is preliminary data.</text>
</comment>
<evidence type="ECO:0000313" key="1">
    <source>
        <dbReference type="EMBL" id="EHJ35802.1"/>
    </source>
</evidence>
<accession>G6B1V4</accession>
<proteinExistence type="predicted"/>
<gene>
    <name evidence="1" type="ORF">HMPREF0673_02885</name>
</gene>
<name>G6B1V4_9BACT</name>